<reference evidence="1 2" key="1">
    <citation type="submission" date="2016-10" db="EMBL/GenBank/DDBJ databases">
        <title>Silvanigrella aquatica sp. nov., isolated from a freshwater lake located in the Black Forest, Germany, description of Silvanigrellaceae fam. nov., Silvanigrellales ord. nov., reclassification of the order Bdellovibrionales in the class Oligoflexia, reclassification of the families Bacteriovoracaceae and Halobacteriovoraceae in the new order Bacteriovoracales ord. nov., and reclassification of the family Pseudobacteriovoracaceae in the order Oligoflexiales.</title>
        <authorList>
            <person name="Hahn M.W."/>
            <person name="Schmidt J."/>
            <person name="Koll U."/>
            <person name="Rohde M."/>
            <person name="Verbag S."/>
            <person name="Pitt A."/>
            <person name="Nakai R."/>
            <person name="Naganuma T."/>
            <person name="Lang E."/>
        </authorList>
    </citation>
    <scope>NUCLEOTIDE SEQUENCE [LARGE SCALE GENOMIC DNA]</scope>
    <source>
        <strain evidence="1 2">MWH-Nonnen-W8red</strain>
    </source>
</reference>
<dbReference type="KEGG" id="saqi:AXG55_01265"/>
<accession>A0A1L4CXF3</accession>
<evidence type="ECO:0000313" key="2">
    <source>
        <dbReference type="Proteomes" id="UP000184731"/>
    </source>
</evidence>
<evidence type="ECO:0000313" key="1">
    <source>
        <dbReference type="EMBL" id="APJ02632.1"/>
    </source>
</evidence>
<dbReference type="STRING" id="1915309.AXG55_01265"/>
<keyword evidence="2" id="KW-1185">Reference proteome</keyword>
<dbReference type="AlphaFoldDB" id="A0A1L4CXF3"/>
<proteinExistence type="predicted"/>
<dbReference type="EMBL" id="CP017834">
    <property type="protein sequence ID" value="APJ02632.1"/>
    <property type="molecule type" value="Genomic_DNA"/>
</dbReference>
<gene>
    <name evidence="1" type="ORF">AXG55_01265</name>
</gene>
<organism evidence="1 2">
    <name type="scientific">Silvanigrella aquatica</name>
    <dbReference type="NCBI Taxonomy" id="1915309"/>
    <lineage>
        <taxon>Bacteria</taxon>
        <taxon>Pseudomonadati</taxon>
        <taxon>Bdellovibrionota</taxon>
        <taxon>Oligoflexia</taxon>
        <taxon>Silvanigrellales</taxon>
        <taxon>Silvanigrellaceae</taxon>
        <taxon>Silvanigrella</taxon>
    </lineage>
</organism>
<name>A0A1L4CXF3_9BACT</name>
<protein>
    <submittedName>
        <fullName evidence="1">Uncharacterized protein</fullName>
    </submittedName>
</protein>
<dbReference type="Proteomes" id="UP000184731">
    <property type="component" value="Chromosome"/>
</dbReference>
<sequence length="82" mass="9528">MMRGNIVVQIQTLKSKPIFKGAHVSSCLPNQKNSYIYQGYQKHLQILLEINQKNKCKNLIKRLLKMNSLNKEKITKQLTNSN</sequence>